<sequence length="417" mass="45092">MQPITHVIGAGLAGLSAALRLTEAGHRVVIYEAGPQAGGRCRSYFDEPLGCRIDNGNHLLMSGNDAALSYLKLIGAEDTLEGPASGRYPFFDRGTGERWNLAPNRGKLPWWVLVPGRRVPGSRAGDYLAALRFRKCGPDATVADLVGQDTRLYRRFWEPLAVAALNTEAKTAAAHLLWPVLEETFARGADFSRPLVARDGLSESFVDPALAWLEQRGATLRLSTRVRKIGFHGDRVVSLDLGSDFVGLDQGDNLVVAVPPAVATGLVPHLVTPTEFRPIVNAHFRLDERDAVPGVEILGVIGGTAEWIFRRGPLASVTISAASHVVDEDADALAPRIWADVAAGLALGERPMPAWRIVKEKRATFAETPDQVKRRPEAKTFWRNLALAGDWTDTGLPATIEGAIRSGEKAAAQLRST</sequence>
<dbReference type="Pfam" id="PF01593">
    <property type="entry name" value="Amino_oxidase"/>
    <property type="match status" value="1"/>
</dbReference>
<evidence type="ECO:0000313" key="3">
    <source>
        <dbReference type="Proteomes" id="UP000646365"/>
    </source>
</evidence>
<dbReference type="AlphaFoldDB" id="A0A8J2YY55"/>
<dbReference type="GO" id="GO:0016491">
    <property type="term" value="F:oxidoreductase activity"/>
    <property type="evidence" value="ECO:0007669"/>
    <property type="project" value="InterPro"/>
</dbReference>
<dbReference type="Proteomes" id="UP000646365">
    <property type="component" value="Unassembled WGS sequence"/>
</dbReference>
<dbReference type="EMBL" id="BMJQ01000014">
    <property type="protein sequence ID" value="GGF37030.1"/>
    <property type="molecule type" value="Genomic_DNA"/>
</dbReference>
<dbReference type="InterPro" id="IPR017830">
    <property type="entry name" value="SQase_HpnE"/>
</dbReference>
<feature type="domain" description="Amine oxidase" evidence="1">
    <location>
        <begin position="12"/>
        <end position="414"/>
    </location>
</feature>
<dbReference type="Gene3D" id="3.50.50.60">
    <property type="entry name" value="FAD/NAD(P)-binding domain"/>
    <property type="match status" value="1"/>
</dbReference>
<dbReference type="InterPro" id="IPR036188">
    <property type="entry name" value="FAD/NAD-bd_sf"/>
</dbReference>
<proteinExistence type="predicted"/>
<dbReference type="NCBIfam" id="TIGR03467">
    <property type="entry name" value="HpnE"/>
    <property type="match status" value="1"/>
</dbReference>
<name>A0A8J2YY55_9PROT</name>
<dbReference type="PANTHER" id="PTHR42923:SF47">
    <property type="entry name" value="BLR3003 PROTEIN"/>
    <property type="match status" value="1"/>
</dbReference>
<evidence type="ECO:0000313" key="2">
    <source>
        <dbReference type="EMBL" id="GGF37030.1"/>
    </source>
</evidence>
<reference evidence="2" key="2">
    <citation type="submission" date="2020-09" db="EMBL/GenBank/DDBJ databases">
        <authorList>
            <person name="Sun Q."/>
            <person name="Zhou Y."/>
        </authorList>
    </citation>
    <scope>NUCLEOTIDE SEQUENCE</scope>
    <source>
        <strain evidence="2">CGMCC 1.15725</strain>
    </source>
</reference>
<dbReference type="InterPro" id="IPR002937">
    <property type="entry name" value="Amino_oxidase"/>
</dbReference>
<gene>
    <name evidence="2" type="ORF">GCM10011611_49380</name>
</gene>
<organism evidence="2 3">
    <name type="scientific">Aliidongia dinghuensis</name>
    <dbReference type="NCBI Taxonomy" id="1867774"/>
    <lineage>
        <taxon>Bacteria</taxon>
        <taxon>Pseudomonadati</taxon>
        <taxon>Pseudomonadota</taxon>
        <taxon>Alphaproteobacteria</taxon>
        <taxon>Rhodospirillales</taxon>
        <taxon>Dongiaceae</taxon>
        <taxon>Aliidongia</taxon>
    </lineage>
</organism>
<dbReference type="PANTHER" id="PTHR42923">
    <property type="entry name" value="PROTOPORPHYRINOGEN OXIDASE"/>
    <property type="match status" value="1"/>
</dbReference>
<dbReference type="SUPFAM" id="SSF51905">
    <property type="entry name" value="FAD/NAD(P)-binding domain"/>
    <property type="match status" value="1"/>
</dbReference>
<keyword evidence="3" id="KW-1185">Reference proteome</keyword>
<comment type="caution">
    <text evidence="2">The sequence shown here is derived from an EMBL/GenBank/DDBJ whole genome shotgun (WGS) entry which is preliminary data.</text>
</comment>
<evidence type="ECO:0000259" key="1">
    <source>
        <dbReference type="Pfam" id="PF01593"/>
    </source>
</evidence>
<accession>A0A8J2YY55</accession>
<reference evidence="2" key="1">
    <citation type="journal article" date="2014" name="Int. J. Syst. Evol. Microbiol.">
        <title>Complete genome sequence of Corynebacterium casei LMG S-19264T (=DSM 44701T), isolated from a smear-ripened cheese.</title>
        <authorList>
            <consortium name="US DOE Joint Genome Institute (JGI-PGF)"/>
            <person name="Walter F."/>
            <person name="Albersmeier A."/>
            <person name="Kalinowski J."/>
            <person name="Ruckert C."/>
        </authorList>
    </citation>
    <scope>NUCLEOTIDE SEQUENCE</scope>
    <source>
        <strain evidence="2">CGMCC 1.15725</strain>
    </source>
</reference>
<dbReference type="RefSeq" id="WP_189050744.1">
    <property type="nucleotide sequence ID" value="NZ_BMJQ01000014.1"/>
</dbReference>
<dbReference type="InterPro" id="IPR050464">
    <property type="entry name" value="Zeta_carotene_desat/Oxidored"/>
</dbReference>
<protein>
    <submittedName>
        <fullName evidence="2">Amine oxidase</fullName>
    </submittedName>
</protein>